<evidence type="ECO:0000313" key="2">
    <source>
        <dbReference type="Proteomes" id="UP000046395"/>
    </source>
</evidence>
<evidence type="ECO:0000256" key="1">
    <source>
        <dbReference type="SAM" id="MobiDB-lite"/>
    </source>
</evidence>
<dbReference type="PANTHER" id="PTHR47481:SF7">
    <property type="entry name" value="CCHC-TYPE DOMAIN-CONTAINING PROTEIN"/>
    <property type="match status" value="1"/>
</dbReference>
<accession>A0A5S6R2Q3</accession>
<dbReference type="AlphaFoldDB" id="A0A5S6R2Q3"/>
<sequence>MEVKDESSADERWPMGRCESNETGTSASRLVSTRVCKAIAAICLTVEYDQLLHLTQLETAREMWQALQRLHERSTIGSRLCLKRKLYSMRFTHGTMQSHLNAMLEIVAQLREMGKNTEDDDLVAVMLCSLPDSYSALITDLEGRDEADLTVEYVSDKLLDENQRRVENSSDQSSSETALKSTARNEQGQDKSMRKAWNRSTNSLGAATVATNTGGDGKPPTKPAQLKLATTSDLDSPVMEPQKETQKDDEQRVIVETAEETTQTSDVRLEDVLEAVKGMKEMFNILTHTQSSELQLFCESLNKLDGKMFSIIEFLRAAEANCAVVSREVKKLMETISQELKTVNHSLPGILRSL</sequence>
<keyword evidence="2" id="KW-1185">Reference proteome</keyword>
<dbReference type="PANTHER" id="PTHR47481">
    <property type="match status" value="1"/>
</dbReference>
<feature type="compositionally biased region" description="Polar residues" evidence="1">
    <location>
        <begin position="198"/>
        <end position="213"/>
    </location>
</feature>
<dbReference type="WBParaSite" id="TMUE_3000013708.1">
    <property type="protein sequence ID" value="TMUE_3000013708.1"/>
    <property type="gene ID" value="WBGene00302013"/>
</dbReference>
<reference evidence="3" key="1">
    <citation type="submission" date="2019-12" db="UniProtKB">
        <authorList>
            <consortium name="WormBaseParasite"/>
        </authorList>
    </citation>
    <scope>IDENTIFICATION</scope>
</reference>
<name>A0A5S6R2Q3_TRIMR</name>
<dbReference type="Proteomes" id="UP000046395">
    <property type="component" value="Unassembled WGS sequence"/>
</dbReference>
<feature type="region of interest" description="Disordered" evidence="1">
    <location>
        <begin position="1"/>
        <end position="24"/>
    </location>
</feature>
<feature type="region of interest" description="Disordered" evidence="1">
    <location>
        <begin position="162"/>
        <end position="249"/>
    </location>
</feature>
<evidence type="ECO:0000313" key="3">
    <source>
        <dbReference type="WBParaSite" id="TMUE_3000013708.1"/>
    </source>
</evidence>
<feature type="compositionally biased region" description="Polar residues" evidence="1">
    <location>
        <begin position="169"/>
        <end position="186"/>
    </location>
</feature>
<dbReference type="STRING" id="70415.A0A5S6R2Q3"/>
<feature type="compositionally biased region" description="Basic and acidic residues" evidence="1">
    <location>
        <begin position="1"/>
        <end position="14"/>
    </location>
</feature>
<organism evidence="2 3">
    <name type="scientific">Trichuris muris</name>
    <name type="common">Mouse whipworm</name>
    <dbReference type="NCBI Taxonomy" id="70415"/>
    <lineage>
        <taxon>Eukaryota</taxon>
        <taxon>Metazoa</taxon>
        <taxon>Ecdysozoa</taxon>
        <taxon>Nematoda</taxon>
        <taxon>Enoplea</taxon>
        <taxon>Dorylaimia</taxon>
        <taxon>Trichinellida</taxon>
        <taxon>Trichuridae</taxon>
        <taxon>Trichuris</taxon>
    </lineage>
</organism>
<proteinExistence type="predicted"/>
<protein>
    <submittedName>
        <fullName evidence="3">Retrovirus-related Pol polyprotein from transposon TNT 1-94</fullName>
    </submittedName>
</protein>
<dbReference type="Pfam" id="PF14223">
    <property type="entry name" value="Retrotran_gag_2"/>
    <property type="match status" value="1"/>
</dbReference>